<dbReference type="PANTHER" id="PTHR22893:SF91">
    <property type="entry name" value="NADPH DEHYDROGENASE 2-RELATED"/>
    <property type="match status" value="1"/>
</dbReference>
<evidence type="ECO:0000256" key="1">
    <source>
        <dbReference type="SAM" id="SignalP"/>
    </source>
</evidence>
<sequence length="838" mass="91715">MVRGFGLAQQVSLFGLLAVGVSAASDICCDRLTAALSQDKVFKKLNPNYTFENQKYWSSTCVLSPGCVVVPESSSDVSTAVKILTANNCKFAIRGGGHTANPGWAGTDSGVLISLSKLNAVELSEDKESVVIGAGNRWGDVYAKIGQHGVTVTGGRISSVGVSGFLLGGGLSYLMHKEGFGANNVLSYEMVLANGTVATVTEKSAGDLFKALKGGTGNFGIATSFKLQTYPVNNVYAGNLYYAPQHYDALFPIMETYARQGAESDPKTHVISAFVCVPSQAIDMATFYSFYSEPVAAPPPAIKPFFEVPTIVNTVKVKTVKEAADELGTGTVNGLRQDMRTFSIRANAGLYKQLFDLWHSTAIGLSSTSGWFSAMAFQPISNSMIRASDEKGGNVLGLEPATDPLIVVNYQFTWALPIDDQKVYATIDKLMTASTNIAKSQNRLAQYLYLNYANFDQRPLQSYGSTQLDFLREVKAKYDPNRVGDITLQHRVILAPLTRFRANNEHVHQNIAAEYYEQRAEVPGTLLITEATFIAAEAGGYKNVPGIWSEEQILAWKNVVDRVHAKGSYIFLQLWAIGRAAEPDVIHAEGYPYVSSSPTLLEDRAETPKELTKEDIKRYIELYVQAAKNAVFKAGFDGVEIHSANGYLPEQFLQDTCNRRTDEYGGSIENRARFVLEITDAVVAAVGVKKTGIRFSPWSRFLGMRMDDPIPTFSYVLRELVKRHPNLAYVHFVESIVAGDSDADPAHESKAESNDFAREIWGNRPFFIAGGFKLNTALAVAEKYEQTAVAFGRLFIANPDLPVRLQASLPLNAYNRATFYTPGPVGYTDYPKAQKVEA</sequence>
<dbReference type="Pfam" id="PF00724">
    <property type="entry name" value="Oxidored_FMN"/>
    <property type="match status" value="1"/>
</dbReference>
<evidence type="ECO:0000259" key="2">
    <source>
        <dbReference type="PROSITE" id="PS51387"/>
    </source>
</evidence>
<dbReference type="InterPro" id="IPR006094">
    <property type="entry name" value="Oxid_FAD_bind_N"/>
</dbReference>
<protein>
    <recommendedName>
        <fullName evidence="2">FAD-binding PCMH-type domain-containing protein</fullName>
    </recommendedName>
</protein>
<dbReference type="Gene3D" id="3.30.43.10">
    <property type="entry name" value="Uridine Diphospho-n-acetylenolpyruvylglucosamine Reductase, domain 2"/>
    <property type="match status" value="1"/>
</dbReference>
<feature type="signal peptide" evidence="1">
    <location>
        <begin position="1"/>
        <end position="23"/>
    </location>
</feature>
<feature type="chain" id="PRO_5034116921" description="FAD-binding PCMH-type domain-containing protein" evidence="1">
    <location>
        <begin position="24"/>
        <end position="838"/>
    </location>
</feature>
<dbReference type="InterPro" id="IPR001155">
    <property type="entry name" value="OxRdtase_FMN_N"/>
</dbReference>
<dbReference type="GO" id="GO:0003959">
    <property type="term" value="F:NADPH dehydrogenase activity"/>
    <property type="evidence" value="ECO:0007669"/>
    <property type="project" value="TreeGrafter"/>
</dbReference>
<dbReference type="Gene3D" id="3.40.462.20">
    <property type="match status" value="1"/>
</dbReference>
<dbReference type="Gene3D" id="3.30.465.10">
    <property type="match status" value="1"/>
</dbReference>
<dbReference type="PANTHER" id="PTHR22893">
    <property type="entry name" value="NADH OXIDOREDUCTASE-RELATED"/>
    <property type="match status" value="1"/>
</dbReference>
<dbReference type="InterPro" id="IPR016166">
    <property type="entry name" value="FAD-bd_PCMH"/>
</dbReference>
<dbReference type="InterPro" id="IPR013785">
    <property type="entry name" value="Aldolase_TIM"/>
</dbReference>
<dbReference type="Gene3D" id="3.20.20.70">
    <property type="entry name" value="Aldolase class I"/>
    <property type="match status" value="1"/>
</dbReference>
<dbReference type="SUPFAM" id="SSF56176">
    <property type="entry name" value="FAD-binding/transporter-associated domain-like"/>
    <property type="match status" value="1"/>
</dbReference>
<dbReference type="CDD" id="cd02933">
    <property type="entry name" value="OYE_like_FMN"/>
    <property type="match status" value="1"/>
</dbReference>
<dbReference type="Proteomes" id="UP000663841">
    <property type="component" value="Unassembled WGS sequence"/>
</dbReference>
<dbReference type="SUPFAM" id="SSF51395">
    <property type="entry name" value="FMN-linked oxidoreductases"/>
    <property type="match status" value="1"/>
</dbReference>
<dbReference type="EMBL" id="CAJMWW010000502">
    <property type="protein sequence ID" value="CAE6472558.1"/>
    <property type="molecule type" value="Genomic_DNA"/>
</dbReference>
<name>A0A8H3GYB6_9AGAM</name>
<organism evidence="3 4">
    <name type="scientific">Rhizoctonia solani</name>
    <dbReference type="NCBI Taxonomy" id="456999"/>
    <lineage>
        <taxon>Eukaryota</taxon>
        <taxon>Fungi</taxon>
        <taxon>Dikarya</taxon>
        <taxon>Basidiomycota</taxon>
        <taxon>Agaricomycotina</taxon>
        <taxon>Agaricomycetes</taxon>
        <taxon>Cantharellales</taxon>
        <taxon>Ceratobasidiaceae</taxon>
        <taxon>Rhizoctonia</taxon>
    </lineage>
</organism>
<gene>
    <name evidence="3" type="ORF">RDB_LOCUS181079</name>
</gene>
<dbReference type="GO" id="GO:0010181">
    <property type="term" value="F:FMN binding"/>
    <property type="evidence" value="ECO:0007669"/>
    <property type="project" value="InterPro"/>
</dbReference>
<accession>A0A8H3GYB6</accession>
<dbReference type="InterPro" id="IPR045247">
    <property type="entry name" value="Oye-like"/>
</dbReference>
<reference evidence="3" key="1">
    <citation type="submission" date="2021-01" db="EMBL/GenBank/DDBJ databases">
        <authorList>
            <person name="Kaushik A."/>
        </authorList>
    </citation>
    <scope>NUCLEOTIDE SEQUENCE</scope>
    <source>
        <strain evidence="3">AG3-T5</strain>
    </source>
</reference>
<keyword evidence="1" id="KW-0732">Signal</keyword>
<comment type="caution">
    <text evidence="3">The sequence shown here is derived from an EMBL/GenBank/DDBJ whole genome shotgun (WGS) entry which is preliminary data.</text>
</comment>
<dbReference type="InterPro" id="IPR016167">
    <property type="entry name" value="FAD-bd_PCMH_sub1"/>
</dbReference>
<dbReference type="InterPro" id="IPR036318">
    <property type="entry name" value="FAD-bd_PCMH-like_sf"/>
</dbReference>
<dbReference type="AlphaFoldDB" id="A0A8H3GYB6"/>
<feature type="domain" description="FAD-binding PCMH-type" evidence="2">
    <location>
        <begin position="61"/>
        <end position="232"/>
    </location>
</feature>
<dbReference type="GO" id="GO:0071949">
    <property type="term" value="F:FAD binding"/>
    <property type="evidence" value="ECO:0007669"/>
    <property type="project" value="InterPro"/>
</dbReference>
<dbReference type="PROSITE" id="PS51387">
    <property type="entry name" value="FAD_PCMH"/>
    <property type="match status" value="1"/>
</dbReference>
<proteinExistence type="predicted"/>
<evidence type="ECO:0000313" key="4">
    <source>
        <dbReference type="Proteomes" id="UP000663841"/>
    </source>
</evidence>
<evidence type="ECO:0000313" key="3">
    <source>
        <dbReference type="EMBL" id="CAE6472558.1"/>
    </source>
</evidence>
<dbReference type="Pfam" id="PF01565">
    <property type="entry name" value="FAD_binding_4"/>
    <property type="match status" value="1"/>
</dbReference>
<dbReference type="FunFam" id="3.20.20.70:FF:000138">
    <property type="entry name" value="NADPH dehydrogenase 1"/>
    <property type="match status" value="1"/>
</dbReference>
<dbReference type="InterPro" id="IPR016169">
    <property type="entry name" value="FAD-bd_PCMH_sub2"/>
</dbReference>